<sequence length="68" mass="8018">MNKKLTDYVIDLVEILNKQQKQVFWGIFDIFSMVVSIIVSYILFYGLINPAPVDYIIYTSLAFLFYQL</sequence>
<name>A0A6G2D8N6_STREE</name>
<feature type="transmembrane region" description="Helical" evidence="1">
    <location>
        <begin position="23"/>
        <end position="48"/>
    </location>
</feature>
<accession>A0A6G2D8N6</accession>
<dbReference type="Proteomes" id="UP000483094">
    <property type="component" value="Unassembled WGS sequence"/>
</dbReference>
<keyword evidence="1" id="KW-0472">Membrane</keyword>
<keyword evidence="1" id="KW-0812">Transmembrane</keyword>
<gene>
    <name evidence="2" type="ORF">GM540_02495</name>
</gene>
<organism evidence="2 3">
    <name type="scientific">Streptococcus pneumoniae</name>
    <dbReference type="NCBI Taxonomy" id="1313"/>
    <lineage>
        <taxon>Bacteria</taxon>
        <taxon>Bacillati</taxon>
        <taxon>Bacillota</taxon>
        <taxon>Bacilli</taxon>
        <taxon>Lactobacillales</taxon>
        <taxon>Streptococcaceae</taxon>
        <taxon>Streptococcus</taxon>
    </lineage>
</organism>
<reference evidence="2 3" key="1">
    <citation type="submission" date="2019-11" db="EMBL/GenBank/DDBJ databases">
        <title>Growth characteristics of pneumococcus vary with the chemical composition of the capsule and with environmental conditions.</title>
        <authorList>
            <person name="Tothpal A."/>
            <person name="Desobry K."/>
            <person name="Joshi S."/>
            <person name="Wyllie A.L."/>
            <person name="Weinberger D.M."/>
        </authorList>
    </citation>
    <scope>NUCLEOTIDE SEQUENCE [LARGE SCALE GENOMIC DNA]</scope>
    <source>
        <strain evidence="3">pnumococcus19F</strain>
    </source>
</reference>
<keyword evidence="1" id="KW-1133">Transmembrane helix</keyword>
<comment type="caution">
    <text evidence="2">The sequence shown here is derived from an EMBL/GenBank/DDBJ whole genome shotgun (WGS) entry which is preliminary data.</text>
</comment>
<feature type="non-terminal residue" evidence="2">
    <location>
        <position position="68"/>
    </location>
</feature>
<evidence type="ECO:0000313" key="2">
    <source>
        <dbReference type="EMBL" id="MTV72899.1"/>
    </source>
</evidence>
<dbReference type="EMBL" id="WNHQ01000121">
    <property type="protein sequence ID" value="MTV72899.1"/>
    <property type="molecule type" value="Genomic_DNA"/>
</dbReference>
<protein>
    <submittedName>
        <fullName evidence="2">Uncharacterized protein</fullName>
    </submittedName>
</protein>
<proteinExistence type="predicted"/>
<evidence type="ECO:0000313" key="3">
    <source>
        <dbReference type="Proteomes" id="UP000483094"/>
    </source>
</evidence>
<dbReference type="AlphaFoldDB" id="A0A6G2D8N6"/>
<evidence type="ECO:0000256" key="1">
    <source>
        <dbReference type="SAM" id="Phobius"/>
    </source>
</evidence>